<name>A0A3B0S3V8_9ZZZZ</name>
<reference evidence="3" key="1">
    <citation type="submission" date="2018-06" db="EMBL/GenBank/DDBJ databases">
        <authorList>
            <person name="Zhirakovskaya E."/>
        </authorList>
    </citation>
    <scope>NUCLEOTIDE SEQUENCE</scope>
</reference>
<evidence type="ECO:0000256" key="1">
    <source>
        <dbReference type="ARBA" id="ARBA00009437"/>
    </source>
</evidence>
<accession>A0A3B0S3V8</accession>
<dbReference type="Pfam" id="PF03466">
    <property type="entry name" value="LysR_substrate"/>
    <property type="match status" value="1"/>
</dbReference>
<evidence type="ECO:0000259" key="2">
    <source>
        <dbReference type="Pfam" id="PF03466"/>
    </source>
</evidence>
<dbReference type="InterPro" id="IPR005119">
    <property type="entry name" value="LysR_subst-bd"/>
</dbReference>
<dbReference type="GO" id="GO:0043565">
    <property type="term" value="F:sequence-specific DNA binding"/>
    <property type="evidence" value="ECO:0007669"/>
    <property type="project" value="TreeGrafter"/>
</dbReference>
<feature type="domain" description="LysR substrate-binding" evidence="2">
    <location>
        <begin position="12"/>
        <end position="148"/>
    </location>
</feature>
<proteinExistence type="inferred from homology"/>
<organism evidence="3">
    <name type="scientific">hydrothermal vent metagenome</name>
    <dbReference type="NCBI Taxonomy" id="652676"/>
    <lineage>
        <taxon>unclassified sequences</taxon>
        <taxon>metagenomes</taxon>
        <taxon>ecological metagenomes</taxon>
    </lineage>
</organism>
<dbReference type="Gene3D" id="3.40.190.10">
    <property type="entry name" value="Periplasmic binding protein-like II"/>
    <property type="match status" value="1"/>
</dbReference>
<dbReference type="PANTHER" id="PTHR30537">
    <property type="entry name" value="HTH-TYPE TRANSCRIPTIONAL REGULATOR"/>
    <property type="match status" value="1"/>
</dbReference>
<sequence>MRNPPEGMAQGNLHKLWDAEIFPVCAPEYLRQFGPFPTPQDVIGRELIHTLGYSNDWHRWARVFGAGQVATSGLTVDGLNIALDAACRGEGIMLGRRPLIDACLEGVRLVPAMQENLSLWSAYYLRVPVRTPNLKSSRILADWLLQSLS</sequence>
<dbReference type="EMBL" id="UOEG01000218">
    <property type="protein sequence ID" value="VAW00975.1"/>
    <property type="molecule type" value="Genomic_DNA"/>
</dbReference>
<gene>
    <name evidence="3" type="ORF">MNBD_ALPHA07-1207</name>
</gene>
<protein>
    <recommendedName>
        <fullName evidence="2">LysR substrate-binding domain-containing protein</fullName>
    </recommendedName>
</protein>
<evidence type="ECO:0000313" key="3">
    <source>
        <dbReference type="EMBL" id="VAW00975.1"/>
    </source>
</evidence>
<dbReference type="PANTHER" id="PTHR30537:SF74">
    <property type="entry name" value="HTH-TYPE TRANSCRIPTIONAL REGULATOR TRPI"/>
    <property type="match status" value="1"/>
</dbReference>
<dbReference type="GO" id="GO:0006351">
    <property type="term" value="P:DNA-templated transcription"/>
    <property type="evidence" value="ECO:0007669"/>
    <property type="project" value="TreeGrafter"/>
</dbReference>
<dbReference type="GO" id="GO:0003700">
    <property type="term" value="F:DNA-binding transcription factor activity"/>
    <property type="evidence" value="ECO:0007669"/>
    <property type="project" value="TreeGrafter"/>
</dbReference>
<dbReference type="AlphaFoldDB" id="A0A3B0S3V8"/>
<dbReference type="InterPro" id="IPR058163">
    <property type="entry name" value="LysR-type_TF_proteobact-type"/>
</dbReference>
<dbReference type="SUPFAM" id="SSF53850">
    <property type="entry name" value="Periplasmic binding protein-like II"/>
    <property type="match status" value="1"/>
</dbReference>
<comment type="similarity">
    <text evidence="1">Belongs to the LysR transcriptional regulatory family.</text>
</comment>